<sequence>MLDESMCSSAIDEWMMRGGGGSLKWMMMALGDGKEMVGAAMVDDRQMRDGQGQLASTSTTLGALKLTTRQISNVPRTFSICGI</sequence>
<accession>A0A7J0GKU2</accession>
<name>A0A7J0GKU2_9ERIC</name>
<gene>
    <name evidence="1" type="ORF">Acr_22g0007320</name>
</gene>
<organism evidence="1 2">
    <name type="scientific">Actinidia rufa</name>
    <dbReference type="NCBI Taxonomy" id="165716"/>
    <lineage>
        <taxon>Eukaryota</taxon>
        <taxon>Viridiplantae</taxon>
        <taxon>Streptophyta</taxon>
        <taxon>Embryophyta</taxon>
        <taxon>Tracheophyta</taxon>
        <taxon>Spermatophyta</taxon>
        <taxon>Magnoliopsida</taxon>
        <taxon>eudicotyledons</taxon>
        <taxon>Gunneridae</taxon>
        <taxon>Pentapetalae</taxon>
        <taxon>asterids</taxon>
        <taxon>Ericales</taxon>
        <taxon>Actinidiaceae</taxon>
        <taxon>Actinidia</taxon>
    </lineage>
</organism>
<reference evidence="1 2" key="1">
    <citation type="submission" date="2019-07" db="EMBL/GenBank/DDBJ databases">
        <title>De Novo Assembly of kiwifruit Actinidia rufa.</title>
        <authorList>
            <person name="Sugita-Konishi S."/>
            <person name="Sato K."/>
            <person name="Mori E."/>
            <person name="Abe Y."/>
            <person name="Kisaki G."/>
            <person name="Hamano K."/>
            <person name="Suezawa K."/>
            <person name="Otani M."/>
            <person name="Fukuda T."/>
            <person name="Manabe T."/>
            <person name="Gomi K."/>
            <person name="Tabuchi M."/>
            <person name="Akimitsu K."/>
            <person name="Kataoka I."/>
        </authorList>
    </citation>
    <scope>NUCLEOTIDE SEQUENCE [LARGE SCALE GENOMIC DNA]</scope>
    <source>
        <strain evidence="2">cv. Fuchu</strain>
    </source>
</reference>
<protein>
    <submittedName>
        <fullName evidence="1">Uncharacterized protein</fullName>
    </submittedName>
</protein>
<proteinExistence type="predicted"/>
<comment type="caution">
    <text evidence="1">The sequence shown here is derived from an EMBL/GenBank/DDBJ whole genome shotgun (WGS) entry which is preliminary data.</text>
</comment>
<dbReference type="Proteomes" id="UP000585474">
    <property type="component" value="Unassembled WGS sequence"/>
</dbReference>
<evidence type="ECO:0000313" key="2">
    <source>
        <dbReference type="Proteomes" id="UP000585474"/>
    </source>
</evidence>
<dbReference type="AlphaFoldDB" id="A0A7J0GKU2"/>
<dbReference type="EMBL" id="BJWL01000022">
    <property type="protein sequence ID" value="GFZ11334.1"/>
    <property type="molecule type" value="Genomic_DNA"/>
</dbReference>
<keyword evidence="2" id="KW-1185">Reference proteome</keyword>
<evidence type="ECO:0000313" key="1">
    <source>
        <dbReference type="EMBL" id="GFZ11334.1"/>
    </source>
</evidence>